<dbReference type="RefSeq" id="WP_028311642.1">
    <property type="nucleotide sequence ID" value="NZ_AXWS01000013.1"/>
</dbReference>
<dbReference type="Gene3D" id="1.10.287.950">
    <property type="entry name" value="Methyl-accepting chemotaxis protein"/>
    <property type="match status" value="1"/>
</dbReference>
<organism evidence="6 7">
    <name type="scientific">Derxia gummosa DSM 723</name>
    <dbReference type="NCBI Taxonomy" id="1121388"/>
    <lineage>
        <taxon>Bacteria</taxon>
        <taxon>Pseudomonadati</taxon>
        <taxon>Pseudomonadota</taxon>
        <taxon>Betaproteobacteria</taxon>
        <taxon>Burkholderiales</taxon>
        <taxon>Alcaligenaceae</taxon>
        <taxon>Derxia</taxon>
    </lineage>
</organism>
<feature type="domain" description="Methyl-accepting transducer" evidence="5">
    <location>
        <begin position="102"/>
        <end position="235"/>
    </location>
</feature>
<evidence type="ECO:0000256" key="3">
    <source>
        <dbReference type="PROSITE-ProRule" id="PRU00284"/>
    </source>
</evidence>
<evidence type="ECO:0000313" key="7">
    <source>
        <dbReference type="RefSeq" id="WP_028311642.1"/>
    </source>
</evidence>
<dbReference type="InterPro" id="IPR004089">
    <property type="entry name" value="MCPsignal_dom"/>
</dbReference>
<dbReference type="Proteomes" id="UP000675920">
    <property type="component" value="Unplaced"/>
</dbReference>
<comment type="similarity">
    <text evidence="2">Belongs to the methyl-accepting chemotaxis (MCP) protein family.</text>
</comment>
<dbReference type="InterPro" id="IPR004090">
    <property type="entry name" value="Chemotax_Me-accpt_rcpt"/>
</dbReference>
<dbReference type="Pfam" id="PF00015">
    <property type="entry name" value="MCPsignal"/>
    <property type="match status" value="1"/>
</dbReference>
<protein>
    <submittedName>
        <fullName evidence="7">Methyl-accepting chemotaxis protein</fullName>
    </submittedName>
</protein>
<feature type="region of interest" description="Disordered" evidence="4">
    <location>
        <begin position="354"/>
        <end position="382"/>
    </location>
</feature>
<accession>A0A8B6X444</accession>
<dbReference type="GO" id="GO:0016020">
    <property type="term" value="C:membrane"/>
    <property type="evidence" value="ECO:0007669"/>
    <property type="project" value="InterPro"/>
</dbReference>
<dbReference type="AlphaFoldDB" id="A0A8B6X444"/>
<dbReference type="GO" id="GO:0004888">
    <property type="term" value="F:transmembrane signaling receptor activity"/>
    <property type="evidence" value="ECO:0007669"/>
    <property type="project" value="InterPro"/>
</dbReference>
<evidence type="ECO:0000256" key="2">
    <source>
        <dbReference type="ARBA" id="ARBA00029447"/>
    </source>
</evidence>
<dbReference type="PANTHER" id="PTHR32089:SF112">
    <property type="entry name" value="LYSOZYME-LIKE PROTEIN-RELATED"/>
    <property type="match status" value="1"/>
</dbReference>
<dbReference type="PROSITE" id="PS50111">
    <property type="entry name" value="CHEMOTAXIS_TRANSDUC_2"/>
    <property type="match status" value="1"/>
</dbReference>
<dbReference type="PANTHER" id="PTHR32089">
    <property type="entry name" value="METHYL-ACCEPTING CHEMOTAXIS PROTEIN MCPB"/>
    <property type="match status" value="1"/>
</dbReference>
<evidence type="ECO:0000313" key="6">
    <source>
        <dbReference type="Proteomes" id="UP000675920"/>
    </source>
</evidence>
<dbReference type="PRINTS" id="PR00260">
    <property type="entry name" value="CHEMTRNSDUCR"/>
</dbReference>
<reference evidence="7" key="2">
    <citation type="submission" date="2025-08" db="UniProtKB">
        <authorList>
            <consortium name="RefSeq"/>
        </authorList>
    </citation>
    <scope>IDENTIFICATION</scope>
</reference>
<dbReference type="GO" id="GO:0006935">
    <property type="term" value="P:chemotaxis"/>
    <property type="evidence" value="ECO:0007669"/>
    <property type="project" value="InterPro"/>
</dbReference>
<reference evidence="7" key="1">
    <citation type="journal article" date="1992" name="J. Biol. Chem.">
        <title>Sequence and characterization of Bacillus subtilis CheW.</title>
        <authorList>
            <person name="Hanlon D.W."/>
            <person name="Marquez-Magana L.M."/>
            <person name="Carpenter P.B."/>
            <person name="Chamberlin M.J."/>
            <person name="Ordal G.W."/>
        </authorList>
    </citation>
    <scope>NUCLEOTIDE SEQUENCE</scope>
</reference>
<evidence type="ECO:0000256" key="1">
    <source>
        <dbReference type="ARBA" id="ARBA00023224"/>
    </source>
</evidence>
<dbReference type="GO" id="GO:0007165">
    <property type="term" value="P:signal transduction"/>
    <property type="evidence" value="ECO:0007669"/>
    <property type="project" value="UniProtKB-KW"/>
</dbReference>
<keyword evidence="1 3" id="KW-0807">Transducer</keyword>
<dbReference type="OrthoDB" id="3288815at2"/>
<proteinExistence type="inferred from homology"/>
<dbReference type="SUPFAM" id="SSF58104">
    <property type="entry name" value="Methyl-accepting chemotaxis protein (MCP) signaling domain"/>
    <property type="match status" value="1"/>
</dbReference>
<sequence length="389" mass="41120">MPASVARPATAGASLLHSPVLRVTLVGALGLVIADGLSGARWPALILLLSFGGWEAWRASLPARDGADRSASAADTAAVGVGRAALPVWTRLVDYARHCGVQAIDELANRFSTLSGRLRAVTESGNQHGGDAMLAAVEETRVRLDALMKRQETALAERTRLMDDVMAAGEFVDQLQKMAGQVGLLARQTTLLSVNAAIEAARAGEHGRGFGVLAQAVRELSQQSGATGAEIASVVARFDSFIRDARRNCADLARQDQGMFAEANACIGEVVDHLRGGTDQLLDASRALTDEGIAIRHEIDDMLVFLQSQDRVSQMLDHTQLDLARYAALLDASAAERAAASPMQWLATLEASYTTPEEQAAHDGRPLESVQPPAGTASTSTASAAVDFF</sequence>
<keyword evidence="6" id="KW-1185">Reference proteome</keyword>
<name>A0A8B6X444_9BURK</name>
<evidence type="ECO:0000259" key="5">
    <source>
        <dbReference type="PROSITE" id="PS50111"/>
    </source>
</evidence>
<evidence type="ECO:0000256" key="4">
    <source>
        <dbReference type="SAM" id="MobiDB-lite"/>
    </source>
</evidence>